<dbReference type="Proteomes" id="UP001597187">
    <property type="component" value="Unassembled WGS sequence"/>
</dbReference>
<name>A0ABD6AX39_9EURY</name>
<dbReference type="PRINTS" id="PR00502">
    <property type="entry name" value="NUDIXFAMILY"/>
</dbReference>
<dbReference type="GO" id="GO:0008270">
    <property type="term" value="F:zinc ion binding"/>
    <property type="evidence" value="ECO:0007669"/>
    <property type="project" value="UniProtKB-KW"/>
</dbReference>
<keyword evidence="4" id="KW-0479">Metal-binding</keyword>
<feature type="domain" description="Nudix hydrolase" evidence="6">
    <location>
        <begin position="38"/>
        <end position="176"/>
    </location>
</feature>
<dbReference type="EMBL" id="JBHUDC010000006">
    <property type="protein sequence ID" value="MFD1514127.1"/>
    <property type="molecule type" value="Genomic_DNA"/>
</dbReference>
<evidence type="ECO:0000256" key="2">
    <source>
        <dbReference type="ARBA" id="ARBA00022801"/>
    </source>
</evidence>
<proteinExistence type="predicted"/>
<evidence type="ECO:0000313" key="7">
    <source>
        <dbReference type="EMBL" id="MFD1514127.1"/>
    </source>
</evidence>
<evidence type="ECO:0000256" key="3">
    <source>
        <dbReference type="ARBA" id="ARBA00022842"/>
    </source>
</evidence>
<dbReference type="PROSITE" id="PS00893">
    <property type="entry name" value="NUDIX_BOX"/>
    <property type="match status" value="1"/>
</dbReference>
<dbReference type="SUPFAM" id="SSF55811">
    <property type="entry name" value="Nudix"/>
    <property type="match status" value="1"/>
</dbReference>
<comment type="cofactor">
    <cofactor evidence="1">
        <name>Mg(2+)</name>
        <dbReference type="ChEBI" id="CHEBI:18420"/>
    </cofactor>
</comment>
<comment type="caution">
    <text evidence="7">The sequence shown here is derived from an EMBL/GenBank/DDBJ whole genome shotgun (WGS) entry which is preliminary data.</text>
</comment>
<accession>A0ABD6AX39</accession>
<dbReference type="Pfam" id="PF00293">
    <property type="entry name" value="NUDIX"/>
    <property type="match status" value="1"/>
</dbReference>
<dbReference type="PANTHER" id="PTHR43222">
    <property type="entry name" value="NUDIX HYDROLASE 23"/>
    <property type="match status" value="1"/>
</dbReference>
<keyword evidence="4" id="KW-0863">Zinc-finger</keyword>
<dbReference type="InterPro" id="IPR015797">
    <property type="entry name" value="NUDIX_hydrolase-like_dom_sf"/>
</dbReference>
<evidence type="ECO:0000259" key="5">
    <source>
        <dbReference type="PROSITE" id="PS51066"/>
    </source>
</evidence>
<evidence type="ECO:0000313" key="8">
    <source>
        <dbReference type="Proteomes" id="UP001597187"/>
    </source>
</evidence>
<evidence type="ECO:0000256" key="4">
    <source>
        <dbReference type="PROSITE-ProRule" id="PRU00391"/>
    </source>
</evidence>
<evidence type="ECO:0000259" key="6">
    <source>
        <dbReference type="PROSITE" id="PS51462"/>
    </source>
</evidence>
<dbReference type="InterPro" id="IPR020084">
    <property type="entry name" value="NUDIX_hydrolase_CS"/>
</dbReference>
<dbReference type="PANTHER" id="PTHR43222:SF2">
    <property type="entry name" value="NUDIX HYDROLASE 23, CHLOROPLASTIC"/>
    <property type="match status" value="1"/>
</dbReference>
<sequence length="176" mass="19389">MAHDRHYCPECGTALTTKEAEGRDRQFCPSCQRVLYRNPKPCAGVIVVDGESILLVKRTEPPAVGAWSLPAGYLEADEPPEQAAVRELCEETTLEVKTDELTLIDTVFVKHPTGKHVLVIVYATPRSAVGGKPQAGSDAAAASFWRMSEILDSESERLEPGYLETFCRARESVLER</sequence>
<keyword evidence="8" id="KW-1185">Reference proteome</keyword>
<feature type="domain" description="FPG-type" evidence="5">
    <location>
        <begin position="1"/>
        <end position="33"/>
    </location>
</feature>
<dbReference type="InterPro" id="IPR020476">
    <property type="entry name" value="Nudix_hydrolase"/>
</dbReference>
<dbReference type="RefSeq" id="WP_369694236.1">
    <property type="nucleotide sequence ID" value="NZ_JALXFV010000006.1"/>
</dbReference>
<reference evidence="7 8" key="1">
    <citation type="journal article" date="2019" name="Int. J. Syst. Evol. Microbiol.">
        <title>The Global Catalogue of Microorganisms (GCM) 10K type strain sequencing project: providing services to taxonomists for standard genome sequencing and annotation.</title>
        <authorList>
            <consortium name="The Broad Institute Genomics Platform"/>
            <consortium name="The Broad Institute Genome Sequencing Center for Infectious Disease"/>
            <person name="Wu L."/>
            <person name="Ma J."/>
        </authorList>
    </citation>
    <scope>NUCLEOTIDE SEQUENCE [LARGE SCALE GENOMIC DNA]</scope>
    <source>
        <strain evidence="7 8">CGMCC 1.12563</strain>
    </source>
</reference>
<protein>
    <submittedName>
        <fullName evidence="7">NUDIX domain-containing protein</fullName>
    </submittedName>
</protein>
<organism evidence="7 8">
    <name type="scientific">Halomarina rubra</name>
    <dbReference type="NCBI Taxonomy" id="2071873"/>
    <lineage>
        <taxon>Archaea</taxon>
        <taxon>Methanobacteriati</taxon>
        <taxon>Methanobacteriota</taxon>
        <taxon>Stenosarchaea group</taxon>
        <taxon>Halobacteria</taxon>
        <taxon>Halobacteriales</taxon>
        <taxon>Natronomonadaceae</taxon>
        <taxon>Halomarina</taxon>
    </lineage>
</organism>
<dbReference type="PROSITE" id="PS51462">
    <property type="entry name" value="NUDIX"/>
    <property type="match status" value="1"/>
</dbReference>
<dbReference type="Gene3D" id="3.90.79.10">
    <property type="entry name" value="Nucleoside Triphosphate Pyrophosphohydrolase"/>
    <property type="match status" value="1"/>
</dbReference>
<dbReference type="InterPro" id="IPR000214">
    <property type="entry name" value="Znf_DNA_glyclase/AP_lyase"/>
</dbReference>
<keyword evidence="3" id="KW-0460">Magnesium</keyword>
<gene>
    <name evidence="7" type="ORF">ACFSBT_12655</name>
</gene>
<dbReference type="GO" id="GO:0016787">
    <property type="term" value="F:hydrolase activity"/>
    <property type="evidence" value="ECO:0007669"/>
    <property type="project" value="UniProtKB-KW"/>
</dbReference>
<keyword evidence="4" id="KW-0862">Zinc</keyword>
<dbReference type="AlphaFoldDB" id="A0ABD6AX39"/>
<dbReference type="PROSITE" id="PS51066">
    <property type="entry name" value="ZF_FPG_2"/>
    <property type="match status" value="1"/>
</dbReference>
<dbReference type="InterPro" id="IPR000086">
    <property type="entry name" value="NUDIX_hydrolase_dom"/>
</dbReference>
<evidence type="ECO:0000256" key="1">
    <source>
        <dbReference type="ARBA" id="ARBA00001946"/>
    </source>
</evidence>
<keyword evidence="2" id="KW-0378">Hydrolase</keyword>